<feature type="region of interest" description="Disordered" evidence="1">
    <location>
        <begin position="257"/>
        <end position="297"/>
    </location>
</feature>
<keyword evidence="3" id="KW-1185">Reference proteome</keyword>
<reference evidence="2 3" key="1">
    <citation type="submission" date="2024-07" db="EMBL/GenBank/DDBJ databases">
        <title>Section-level genome sequencing and comparative genomics of Aspergillus sections Usti and Cavernicolus.</title>
        <authorList>
            <consortium name="Lawrence Berkeley National Laboratory"/>
            <person name="Nybo J.L."/>
            <person name="Vesth T.C."/>
            <person name="Theobald S."/>
            <person name="Frisvad J.C."/>
            <person name="Larsen T.O."/>
            <person name="Kjaerboelling I."/>
            <person name="Rothschild-Mancinelli K."/>
            <person name="Lyhne E.K."/>
            <person name="Kogle M.E."/>
            <person name="Barry K."/>
            <person name="Clum A."/>
            <person name="Na H."/>
            <person name="Ledsgaard L."/>
            <person name="Lin J."/>
            <person name="Lipzen A."/>
            <person name="Kuo A."/>
            <person name="Riley R."/>
            <person name="Mondo S."/>
            <person name="Labutti K."/>
            <person name="Haridas S."/>
            <person name="Pangalinan J."/>
            <person name="Salamov A.A."/>
            <person name="Simmons B.A."/>
            <person name="Magnuson J.K."/>
            <person name="Chen J."/>
            <person name="Drula E."/>
            <person name="Henrissat B."/>
            <person name="Wiebenga A."/>
            <person name="Lubbers R.J."/>
            <person name="Gomes A.C."/>
            <person name="Makela M.R."/>
            <person name="Stajich J."/>
            <person name="Grigoriev I.V."/>
            <person name="Mortensen U.H."/>
            <person name="De Vries R.P."/>
            <person name="Baker S.E."/>
            <person name="Andersen M.R."/>
        </authorList>
    </citation>
    <scope>NUCLEOTIDE SEQUENCE [LARGE SCALE GENOMIC DNA]</scope>
    <source>
        <strain evidence="2 3">CBS 209.92</strain>
    </source>
</reference>
<sequence>MTYLTPGIEALPADHIRLLIARVKGFCVQMDWDALRLMLPPNARDQFGQVLGELIIYLTVHEQLFENPFWLTRFYSTNLTYGVLWKMQTQRLANSDTRHHAPNPEFGRANADRHEASLAGFADNLLASEPLCWLLKGNVDPASREAKARRTELIDVFRKAVRTMIRCETWTSGRPVLRGIRELKGTYDMRSTRATPDNRCWRPKLDLYDNRRILVVSRPGLVYVDSIDGYNPNVSRRATEVFEAQVIPAYVEAAPDPAAMDLVEDGASEGEGDESTDGEDSEKQVEGDDDWVEDESD</sequence>
<feature type="compositionally biased region" description="Acidic residues" evidence="1">
    <location>
        <begin position="287"/>
        <end position="297"/>
    </location>
</feature>
<feature type="compositionally biased region" description="Acidic residues" evidence="1">
    <location>
        <begin position="262"/>
        <end position="280"/>
    </location>
</feature>
<evidence type="ECO:0000313" key="2">
    <source>
        <dbReference type="EMBL" id="KAL2787027.1"/>
    </source>
</evidence>
<evidence type="ECO:0000256" key="1">
    <source>
        <dbReference type="SAM" id="MobiDB-lite"/>
    </source>
</evidence>
<gene>
    <name evidence="2" type="ORF">BJX66DRAFT_341609</name>
</gene>
<dbReference type="EMBL" id="JBFTWV010000105">
    <property type="protein sequence ID" value="KAL2787027.1"/>
    <property type="molecule type" value="Genomic_DNA"/>
</dbReference>
<protein>
    <submittedName>
        <fullName evidence="2">Uncharacterized protein</fullName>
    </submittedName>
</protein>
<organism evidence="2 3">
    <name type="scientific">Aspergillus keveii</name>
    <dbReference type="NCBI Taxonomy" id="714993"/>
    <lineage>
        <taxon>Eukaryota</taxon>
        <taxon>Fungi</taxon>
        <taxon>Dikarya</taxon>
        <taxon>Ascomycota</taxon>
        <taxon>Pezizomycotina</taxon>
        <taxon>Eurotiomycetes</taxon>
        <taxon>Eurotiomycetidae</taxon>
        <taxon>Eurotiales</taxon>
        <taxon>Aspergillaceae</taxon>
        <taxon>Aspergillus</taxon>
        <taxon>Aspergillus subgen. Nidulantes</taxon>
    </lineage>
</organism>
<accession>A0ABR4FUT2</accession>
<name>A0ABR4FUT2_9EURO</name>
<proteinExistence type="predicted"/>
<comment type="caution">
    <text evidence="2">The sequence shown here is derived from an EMBL/GenBank/DDBJ whole genome shotgun (WGS) entry which is preliminary data.</text>
</comment>
<dbReference type="Proteomes" id="UP001610563">
    <property type="component" value="Unassembled WGS sequence"/>
</dbReference>
<evidence type="ECO:0000313" key="3">
    <source>
        <dbReference type="Proteomes" id="UP001610563"/>
    </source>
</evidence>